<keyword evidence="3" id="KW-1185">Reference proteome</keyword>
<dbReference type="Proteomes" id="UP000789739">
    <property type="component" value="Unassembled WGS sequence"/>
</dbReference>
<sequence>MLLSAASSRKEQRSSPPDYSAQDPLPRRRQHPIENIQFIMKKKECPKIEAIYE</sequence>
<evidence type="ECO:0000313" key="2">
    <source>
        <dbReference type="EMBL" id="CAG8576099.1"/>
    </source>
</evidence>
<protein>
    <submittedName>
        <fullName evidence="2">9066_t:CDS:1</fullName>
    </submittedName>
</protein>
<dbReference type="EMBL" id="CAJVPI010000837">
    <property type="protein sequence ID" value="CAG8576099.1"/>
    <property type="molecule type" value="Genomic_DNA"/>
</dbReference>
<name>A0A9N9BQD8_9GLOM</name>
<accession>A0A9N9BQD8</accession>
<organism evidence="2 3">
    <name type="scientific">Paraglomus brasilianum</name>
    <dbReference type="NCBI Taxonomy" id="144538"/>
    <lineage>
        <taxon>Eukaryota</taxon>
        <taxon>Fungi</taxon>
        <taxon>Fungi incertae sedis</taxon>
        <taxon>Mucoromycota</taxon>
        <taxon>Glomeromycotina</taxon>
        <taxon>Glomeromycetes</taxon>
        <taxon>Paraglomerales</taxon>
        <taxon>Paraglomeraceae</taxon>
        <taxon>Paraglomus</taxon>
    </lineage>
</organism>
<comment type="caution">
    <text evidence="2">The sequence shown here is derived from an EMBL/GenBank/DDBJ whole genome shotgun (WGS) entry which is preliminary data.</text>
</comment>
<gene>
    <name evidence="2" type="ORF">PBRASI_LOCUS6369</name>
</gene>
<evidence type="ECO:0000313" key="3">
    <source>
        <dbReference type="Proteomes" id="UP000789739"/>
    </source>
</evidence>
<reference evidence="2" key="1">
    <citation type="submission" date="2021-06" db="EMBL/GenBank/DDBJ databases">
        <authorList>
            <person name="Kallberg Y."/>
            <person name="Tangrot J."/>
            <person name="Rosling A."/>
        </authorList>
    </citation>
    <scope>NUCLEOTIDE SEQUENCE</scope>
    <source>
        <strain evidence="2">BR232B</strain>
    </source>
</reference>
<proteinExistence type="predicted"/>
<dbReference type="AlphaFoldDB" id="A0A9N9BQD8"/>
<evidence type="ECO:0000256" key="1">
    <source>
        <dbReference type="SAM" id="MobiDB-lite"/>
    </source>
</evidence>
<feature type="region of interest" description="Disordered" evidence="1">
    <location>
        <begin position="1"/>
        <end position="38"/>
    </location>
</feature>